<dbReference type="EMBL" id="QUSY01001529">
    <property type="protein sequence ID" value="RHY24650.1"/>
    <property type="molecule type" value="Genomic_DNA"/>
</dbReference>
<reference evidence="1 2" key="1">
    <citation type="submission" date="2018-08" db="EMBL/GenBank/DDBJ databases">
        <title>Aphanomyces genome sequencing and annotation.</title>
        <authorList>
            <person name="Minardi D."/>
            <person name="Oidtmann B."/>
            <person name="Van Der Giezen M."/>
            <person name="Studholme D.J."/>
        </authorList>
    </citation>
    <scope>NUCLEOTIDE SEQUENCE [LARGE SCALE GENOMIC DNA]</scope>
    <source>
        <strain evidence="1 2">NJM0002</strain>
    </source>
</reference>
<dbReference type="AlphaFoldDB" id="A0A3R6YTF7"/>
<dbReference type="PANTHER" id="PTHR35397">
    <property type="entry name" value="C2 DOMAIN-CONTAINING PROTEIN-RELATED"/>
    <property type="match status" value="1"/>
</dbReference>
<organism evidence="1 2">
    <name type="scientific">Aphanomyces invadans</name>
    <dbReference type="NCBI Taxonomy" id="157072"/>
    <lineage>
        <taxon>Eukaryota</taxon>
        <taxon>Sar</taxon>
        <taxon>Stramenopiles</taxon>
        <taxon>Oomycota</taxon>
        <taxon>Saprolegniomycetes</taxon>
        <taxon>Saprolegniales</taxon>
        <taxon>Verrucalvaceae</taxon>
        <taxon>Aphanomyces</taxon>
    </lineage>
</organism>
<name>A0A3R6YTF7_9STRA</name>
<evidence type="ECO:0000313" key="2">
    <source>
        <dbReference type="Proteomes" id="UP000285060"/>
    </source>
</evidence>
<comment type="caution">
    <text evidence="1">The sequence shown here is derived from an EMBL/GenBank/DDBJ whole genome shotgun (WGS) entry which is preliminary data.</text>
</comment>
<accession>A0A3R6YTF7</accession>
<sequence>MTSMWTQTLAQASRIEERAHFLFTPHVESDIKHVVKKNLAHQSRDVSGWDFEKKVSVLAELQEMIEAPSFKYVDWGESVPAKVKGIALLPLALGQEALLDLWTYIMEFCDVVPVRTGARGLFLRLAGCICRRLEFVNGVEMNGMPLKMDPTSTLSLSLLDELDLTTSFQLKHGTVSLRAATRDDEAAFIRRCPHLYMATPQLTSDVVMAALAPFLDRLKTPSRDSILFVVFLGTFVEDSTSMLFYRQPPAATPPFWHCVPGYFVCIQAFVNVFKKVCLRRKKDRDAQIVTKDADVVVNPWFPYWTNNELEPVYDGLGDILANGALLNVFVQVILESTNMYDPHSVDYAFNVLQNAFETAAAATGSRHKHGDSHHVQGDSAGGARSHLPIEFDLDPFFRPQHEPAPHVLQGLASYFAPAPTKKMSPQAVTDDHNHALERLIVWDTTATPRQSNQKQKQERLFRDSLSNDDLMLDLSVTSKLDAVLKMIAEQIHAHDDGTSPSGMYFPRRLQVYAQKALSQYVGLLWMYYKAAFDDLSVPPTAPTLEFNVQTFFGSSD</sequence>
<keyword evidence="2" id="KW-1185">Reference proteome</keyword>
<gene>
    <name evidence="1" type="ORF">DYB32_008756</name>
</gene>
<dbReference type="PANTHER" id="PTHR35397:SF1">
    <property type="entry name" value="ARMADILLO-LIKE HELICAL DOMAIN-CONTAINING PROTEIN"/>
    <property type="match status" value="1"/>
</dbReference>
<dbReference type="Proteomes" id="UP000285060">
    <property type="component" value="Unassembled WGS sequence"/>
</dbReference>
<protein>
    <submittedName>
        <fullName evidence="1">Uncharacterized protein</fullName>
    </submittedName>
</protein>
<dbReference type="VEuPathDB" id="FungiDB:H310_08904"/>
<evidence type="ECO:0000313" key="1">
    <source>
        <dbReference type="EMBL" id="RHY24650.1"/>
    </source>
</evidence>
<proteinExistence type="predicted"/>